<name>A0AA39MJS7_ARMTA</name>
<dbReference type="AlphaFoldDB" id="A0AA39MJS7"/>
<dbReference type="GeneID" id="85364899"/>
<feature type="transmembrane region" description="Helical" evidence="1">
    <location>
        <begin position="79"/>
        <end position="97"/>
    </location>
</feature>
<dbReference type="Proteomes" id="UP001175211">
    <property type="component" value="Unassembled WGS sequence"/>
</dbReference>
<keyword evidence="3" id="KW-1185">Reference proteome</keyword>
<evidence type="ECO:0000313" key="3">
    <source>
        <dbReference type="Proteomes" id="UP001175211"/>
    </source>
</evidence>
<keyword evidence="1" id="KW-0812">Transmembrane</keyword>
<organism evidence="2 3">
    <name type="scientific">Armillaria tabescens</name>
    <name type="common">Ringless honey mushroom</name>
    <name type="synonym">Agaricus tabescens</name>
    <dbReference type="NCBI Taxonomy" id="1929756"/>
    <lineage>
        <taxon>Eukaryota</taxon>
        <taxon>Fungi</taxon>
        <taxon>Dikarya</taxon>
        <taxon>Basidiomycota</taxon>
        <taxon>Agaricomycotina</taxon>
        <taxon>Agaricomycetes</taxon>
        <taxon>Agaricomycetidae</taxon>
        <taxon>Agaricales</taxon>
        <taxon>Marasmiineae</taxon>
        <taxon>Physalacriaceae</taxon>
        <taxon>Desarmillaria</taxon>
    </lineage>
</organism>
<comment type="caution">
    <text evidence="2">The sequence shown here is derived from an EMBL/GenBank/DDBJ whole genome shotgun (WGS) entry which is preliminary data.</text>
</comment>
<dbReference type="EMBL" id="JAUEPS010000129">
    <property type="protein sequence ID" value="KAK0436294.1"/>
    <property type="molecule type" value="Genomic_DNA"/>
</dbReference>
<keyword evidence="1" id="KW-1133">Transmembrane helix</keyword>
<dbReference type="RefSeq" id="XP_060322216.1">
    <property type="nucleotide sequence ID" value="XM_060481351.1"/>
</dbReference>
<protein>
    <submittedName>
        <fullName evidence="2">Uncharacterized protein</fullName>
    </submittedName>
</protein>
<accession>A0AA39MJS7</accession>
<reference evidence="2" key="1">
    <citation type="submission" date="2023-06" db="EMBL/GenBank/DDBJ databases">
        <authorList>
            <consortium name="Lawrence Berkeley National Laboratory"/>
            <person name="Ahrendt S."/>
            <person name="Sahu N."/>
            <person name="Indic B."/>
            <person name="Wong-Bajracharya J."/>
            <person name="Merenyi Z."/>
            <person name="Ke H.-M."/>
            <person name="Monk M."/>
            <person name="Kocsube S."/>
            <person name="Drula E."/>
            <person name="Lipzen A."/>
            <person name="Balint B."/>
            <person name="Henrissat B."/>
            <person name="Andreopoulos B."/>
            <person name="Martin F.M."/>
            <person name="Harder C.B."/>
            <person name="Rigling D."/>
            <person name="Ford K.L."/>
            <person name="Foster G.D."/>
            <person name="Pangilinan J."/>
            <person name="Papanicolaou A."/>
            <person name="Barry K."/>
            <person name="LaButti K."/>
            <person name="Viragh M."/>
            <person name="Koriabine M."/>
            <person name="Yan M."/>
            <person name="Riley R."/>
            <person name="Champramary S."/>
            <person name="Plett K.L."/>
            <person name="Tsai I.J."/>
            <person name="Slot J."/>
            <person name="Sipos G."/>
            <person name="Plett J."/>
            <person name="Nagy L.G."/>
            <person name="Grigoriev I.V."/>
        </authorList>
    </citation>
    <scope>NUCLEOTIDE SEQUENCE</scope>
    <source>
        <strain evidence="2">CCBAS 213</strain>
    </source>
</reference>
<gene>
    <name evidence="2" type="ORF">EV420DRAFT_241746</name>
</gene>
<evidence type="ECO:0000313" key="2">
    <source>
        <dbReference type="EMBL" id="KAK0436294.1"/>
    </source>
</evidence>
<evidence type="ECO:0000256" key="1">
    <source>
        <dbReference type="SAM" id="Phobius"/>
    </source>
</evidence>
<keyword evidence="1" id="KW-0472">Membrane</keyword>
<proteinExistence type="predicted"/>
<sequence>MLVLCRSQPIPSRRSSLLPYPPPMTLATPQERVIFTILSTGAITGLAIVTVLVALLFLLNLTTNRPGVSKMSWTDILDSLPSQPIFFVCLIVNDAVYQRVRERRRWKEVQRESGYMKYIGIPLVGSVGFTTYSITREQARDVERASAKT</sequence>
<feature type="transmembrane region" description="Helical" evidence="1">
    <location>
        <begin position="33"/>
        <end position="59"/>
    </location>
</feature>